<evidence type="ECO:0000313" key="1">
    <source>
        <dbReference type="EMBL" id="GFZ90867.1"/>
    </source>
</evidence>
<evidence type="ECO:0000313" key="2">
    <source>
        <dbReference type="Proteomes" id="UP000598120"/>
    </source>
</evidence>
<comment type="caution">
    <text evidence="1">The sequence shown here is derived from an EMBL/GenBank/DDBJ whole genome shotgun (WGS) entry which is preliminary data.</text>
</comment>
<name>A0A8J2TSN3_9FLAO</name>
<dbReference type="Proteomes" id="UP000598120">
    <property type="component" value="Unassembled WGS sequence"/>
</dbReference>
<gene>
    <name evidence="1" type="ORF">GCM10011531_23170</name>
</gene>
<reference evidence="1 2" key="1">
    <citation type="journal article" date="2014" name="Int. J. Syst. Evol. Microbiol.">
        <title>Complete genome sequence of Corynebacterium casei LMG S-19264T (=DSM 44701T), isolated from a smear-ripened cheese.</title>
        <authorList>
            <consortium name="US DOE Joint Genome Institute (JGI-PGF)"/>
            <person name="Walter F."/>
            <person name="Albersmeier A."/>
            <person name="Kalinowski J."/>
            <person name="Ruckert C."/>
        </authorList>
    </citation>
    <scope>NUCLEOTIDE SEQUENCE [LARGE SCALE GENOMIC DNA]</scope>
    <source>
        <strain evidence="1 2">CGMCC 1.15295</strain>
    </source>
</reference>
<dbReference type="AlphaFoldDB" id="A0A8J2TSN3"/>
<proteinExistence type="predicted"/>
<keyword evidence="2" id="KW-1185">Reference proteome</keyword>
<protein>
    <submittedName>
        <fullName evidence="1">Uncharacterized protein</fullName>
    </submittedName>
</protein>
<accession>A0A8J2TSN3</accession>
<organism evidence="1 2">
    <name type="scientific">Aquaticitalea lipolytica</name>
    <dbReference type="NCBI Taxonomy" id="1247562"/>
    <lineage>
        <taxon>Bacteria</taxon>
        <taxon>Pseudomonadati</taxon>
        <taxon>Bacteroidota</taxon>
        <taxon>Flavobacteriia</taxon>
        <taxon>Flavobacteriales</taxon>
        <taxon>Flavobacteriaceae</taxon>
        <taxon>Aquaticitalea</taxon>
    </lineage>
</organism>
<sequence>MAKYIFVKYKEAIPVPIPKMIKKTVSLMVNFSVRLKLKSKSSPKKKYDVNTDEIDAINNGNNDAKVKSKLNTSTAKTIAAIGDLNIDAIAPADAHAIRRVLVFRSICNNLLKLELIAEPEVIAGPNKPTEPPKPTVNGAAING</sequence>
<dbReference type="EMBL" id="BMIC01000005">
    <property type="protein sequence ID" value="GFZ90867.1"/>
    <property type="molecule type" value="Genomic_DNA"/>
</dbReference>